<comment type="caution">
    <text evidence="1">The sequence shown here is derived from an EMBL/GenBank/DDBJ whole genome shotgun (WGS) entry which is preliminary data.</text>
</comment>
<evidence type="ECO:0000313" key="2">
    <source>
        <dbReference type="Proteomes" id="UP001501231"/>
    </source>
</evidence>
<reference evidence="1 2" key="1">
    <citation type="journal article" date="2019" name="Int. J. Syst. Evol. Microbiol.">
        <title>The Global Catalogue of Microorganisms (GCM) 10K type strain sequencing project: providing services to taxonomists for standard genome sequencing and annotation.</title>
        <authorList>
            <consortium name="The Broad Institute Genomics Platform"/>
            <consortium name="The Broad Institute Genome Sequencing Center for Infectious Disease"/>
            <person name="Wu L."/>
            <person name="Ma J."/>
        </authorList>
    </citation>
    <scope>NUCLEOTIDE SEQUENCE [LARGE SCALE GENOMIC DNA]</scope>
    <source>
        <strain evidence="1 2">JCM 3325</strain>
    </source>
</reference>
<gene>
    <name evidence="1" type="ORF">GCM10010191_83680</name>
</gene>
<dbReference type="RefSeq" id="WP_344596937.1">
    <property type="nucleotide sequence ID" value="NZ_BAAARW010000039.1"/>
</dbReference>
<dbReference type="EMBL" id="BAAARW010000039">
    <property type="protein sequence ID" value="GAA2452578.1"/>
    <property type="molecule type" value="Genomic_DNA"/>
</dbReference>
<proteinExistence type="predicted"/>
<sequence length="120" mass="13196">MTDGEDVLDLPAELRRLLHPRRGGSPGDPIEIDKTAAAWLREQVHEAFPSADSVPDRLLDVLAAIGTDLAPMELHGISERVRFKGLRARDHFLFTFAELSEVTASDVLADLTALVPEISR</sequence>
<dbReference type="Proteomes" id="UP001501231">
    <property type="component" value="Unassembled WGS sequence"/>
</dbReference>
<organism evidence="1 2">
    <name type="scientific">Actinomadura vinacea</name>
    <dbReference type="NCBI Taxonomy" id="115336"/>
    <lineage>
        <taxon>Bacteria</taxon>
        <taxon>Bacillati</taxon>
        <taxon>Actinomycetota</taxon>
        <taxon>Actinomycetes</taxon>
        <taxon>Streptosporangiales</taxon>
        <taxon>Thermomonosporaceae</taxon>
        <taxon>Actinomadura</taxon>
    </lineage>
</organism>
<keyword evidence="2" id="KW-1185">Reference proteome</keyword>
<name>A0ABN3KC13_9ACTN</name>
<protein>
    <submittedName>
        <fullName evidence="1">Uncharacterized protein</fullName>
    </submittedName>
</protein>
<accession>A0ABN3KC13</accession>
<evidence type="ECO:0000313" key="1">
    <source>
        <dbReference type="EMBL" id="GAA2452578.1"/>
    </source>
</evidence>